<dbReference type="InterPro" id="IPR013786">
    <property type="entry name" value="AcylCoA_DH/ox_N"/>
</dbReference>
<dbReference type="PANTHER" id="PTHR43884">
    <property type="entry name" value="ACYL-COA DEHYDROGENASE"/>
    <property type="match status" value="1"/>
</dbReference>
<evidence type="ECO:0000313" key="2">
    <source>
        <dbReference type="EMBL" id="MBD9362341.1"/>
    </source>
</evidence>
<dbReference type="InterPro" id="IPR046373">
    <property type="entry name" value="Acyl-CoA_Oxase/DH_mid-dom_sf"/>
</dbReference>
<reference evidence="2 3" key="1">
    <citation type="submission" date="2020-09" db="EMBL/GenBank/DDBJ databases">
        <title>Methylomonas albis sp. nov. and Methylomonas fluvii sp. nov.: Two cold-adapted methanotrophs from the River Elbe and an amended description of Methylovulum psychrotolerans strain Eb1.</title>
        <authorList>
            <person name="Bussmann I.K."/>
            <person name="Klings K.-W."/>
            <person name="Warnstedt J."/>
            <person name="Hoppert M."/>
            <person name="Saborowski A."/>
            <person name="Horn F."/>
            <person name="Liebner S."/>
        </authorList>
    </citation>
    <scope>NUCLEOTIDE SEQUENCE [LARGE SCALE GENOMIC DNA]</scope>
    <source>
        <strain evidence="2 3">EbB</strain>
    </source>
</reference>
<organism evidence="2 3">
    <name type="scientific">Methylomonas fluvii</name>
    <dbReference type="NCBI Taxonomy" id="1854564"/>
    <lineage>
        <taxon>Bacteria</taxon>
        <taxon>Pseudomonadati</taxon>
        <taxon>Pseudomonadota</taxon>
        <taxon>Gammaproteobacteria</taxon>
        <taxon>Methylococcales</taxon>
        <taxon>Methylococcaceae</taxon>
        <taxon>Methylomonas</taxon>
    </lineage>
</organism>
<keyword evidence="3" id="KW-1185">Reference proteome</keyword>
<proteinExistence type="predicted"/>
<sequence length="398" mass="43315">MYQAAQHAQIRQIQPTIDSAETVILGAELPDLVELIAKQLQPNVVAIDQEGFYPTQFLQDLGALGGYAGVIAPAFGGSGFGLTHSVQVMYKVSQTCLSTGFAIWCQTACLRYLQLSDNENLKTRFLPELVDGRLLGGTGLSNTLKFKCGIERALLKARRVAGGYEINGNLPWVSNLGPGHVFVTGCPVEDDGRLLFFLVETQRSGFRLVEGGHFAAMEGTGTLACQFRDYFVDDDHVLAQPDKSENYLAKIKPGMILAQMGMGLGLIRACIDLIESANKTSALTNQYLNDQAEELADEFEIAERETYRLTRLLDNDPAADVLADVLKVRLAGGELSLRASQSALLHQGAKGFLTHSAAQRKVREAYFVAIVTPAIKHLRRELANLKGAEVCALPLSKT</sequence>
<dbReference type="InterPro" id="IPR036250">
    <property type="entry name" value="AcylCo_DH-like_C"/>
</dbReference>
<dbReference type="InterPro" id="IPR009100">
    <property type="entry name" value="AcylCoA_DH/oxidase_NM_dom_sf"/>
</dbReference>
<dbReference type="SUPFAM" id="SSF56645">
    <property type="entry name" value="Acyl-CoA dehydrogenase NM domain-like"/>
    <property type="match status" value="1"/>
</dbReference>
<protein>
    <submittedName>
        <fullName evidence="2">Acyl-CoA/acyl-ACP dehydrogenase</fullName>
    </submittedName>
</protein>
<dbReference type="Pfam" id="PF02771">
    <property type="entry name" value="Acyl-CoA_dh_N"/>
    <property type="match status" value="1"/>
</dbReference>
<dbReference type="SUPFAM" id="SSF47203">
    <property type="entry name" value="Acyl-CoA dehydrogenase C-terminal domain-like"/>
    <property type="match status" value="1"/>
</dbReference>
<dbReference type="Gene3D" id="2.40.110.10">
    <property type="entry name" value="Butyryl-CoA Dehydrogenase, subunit A, domain 2"/>
    <property type="match status" value="1"/>
</dbReference>
<feature type="domain" description="Acyl-CoA dehydrogenase/oxidase N-terminal" evidence="1">
    <location>
        <begin position="34"/>
        <end position="132"/>
    </location>
</feature>
<evidence type="ECO:0000259" key="1">
    <source>
        <dbReference type="Pfam" id="PF02771"/>
    </source>
</evidence>
<accession>A0ABR9DGW7</accession>
<gene>
    <name evidence="2" type="ORF">EBB_17850</name>
</gene>
<dbReference type="PANTHER" id="PTHR43884:SF12">
    <property type="entry name" value="ISOVALERYL-COA DEHYDROGENASE, MITOCHONDRIAL-RELATED"/>
    <property type="match status" value="1"/>
</dbReference>
<dbReference type="RefSeq" id="WP_192395124.1">
    <property type="nucleotide sequence ID" value="NZ_CAJHIU010000003.1"/>
</dbReference>
<evidence type="ECO:0000313" key="3">
    <source>
        <dbReference type="Proteomes" id="UP000641152"/>
    </source>
</evidence>
<dbReference type="Gene3D" id="1.10.540.10">
    <property type="entry name" value="Acyl-CoA dehydrogenase/oxidase, N-terminal domain"/>
    <property type="match status" value="1"/>
</dbReference>
<name>A0ABR9DGW7_9GAMM</name>
<dbReference type="EMBL" id="JACXST010000003">
    <property type="protein sequence ID" value="MBD9362341.1"/>
    <property type="molecule type" value="Genomic_DNA"/>
</dbReference>
<dbReference type="InterPro" id="IPR037069">
    <property type="entry name" value="AcylCoA_DH/ox_N_sf"/>
</dbReference>
<comment type="caution">
    <text evidence="2">The sequence shown here is derived from an EMBL/GenBank/DDBJ whole genome shotgun (WGS) entry which is preliminary data.</text>
</comment>
<dbReference type="Proteomes" id="UP000641152">
    <property type="component" value="Unassembled WGS sequence"/>
</dbReference>